<accession>A0A916Y718</accession>
<dbReference type="EMBL" id="BMHO01000001">
    <property type="protein sequence ID" value="GGD32628.1"/>
    <property type="molecule type" value="Genomic_DNA"/>
</dbReference>
<reference evidence="4" key="1">
    <citation type="journal article" date="2014" name="Int. J. Syst. Evol. Microbiol.">
        <title>Complete genome sequence of Corynebacterium casei LMG S-19264T (=DSM 44701T), isolated from a smear-ripened cheese.</title>
        <authorList>
            <consortium name="US DOE Joint Genome Institute (JGI-PGF)"/>
            <person name="Walter F."/>
            <person name="Albersmeier A."/>
            <person name="Kalinowski J."/>
            <person name="Ruckert C."/>
        </authorList>
    </citation>
    <scope>NUCLEOTIDE SEQUENCE</scope>
    <source>
        <strain evidence="4">CGMCC 1.15152</strain>
    </source>
</reference>
<dbReference type="InterPro" id="IPR011089">
    <property type="entry name" value="GmrSD_C"/>
</dbReference>
<evidence type="ECO:0000256" key="2">
    <source>
        <dbReference type="SAM" id="Phobius"/>
    </source>
</evidence>
<comment type="caution">
    <text evidence="4">The sequence shown here is derived from an EMBL/GenBank/DDBJ whole genome shotgun (WGS) entry which is preliminary data.</text>
</comment>
<keyword evidence="2" id="KW-1133">Transmembrane helix</keyword>
<feature type="region of interest" description="Disordered" evidence="1">
    <location>
        <begin position="322"/>
        <end position="424"/>
    </location>
</feature>
<evidence type="ECO:0000256" key="1">
    <source>
        <dbReference type="SAM" id="MobiDB-lite"/>
    </source>
</evidence>
<feature type="region of interest" description="Disordered" evidence="1">
    <location>
        <begin position="69"/>
        <end position="136"/>
    </location>
</feature>
<sequence length="424" mass="44770">MIATVVIAFTIVEGLAGLLIGVMLCALGAAVYTLVTNKPGMMNLPSRAWAGAVLAAALALSLPASMLTDPPDQAPAAAPTASPTPAAVDPEPDEAEAPDEREAKPTSTAEPETEDAAPDPEAPSPSVPNDPDGRTALGLLETIPVKGPAAATGYDRVVQFGESWPDTDGNGCDTRNDILVRDLQDVDRDGSCRVISGTLVGPYTGKQIAFQRGQDTSHLVQIDHVVALQNAWITGAQQTTYEVRVAFANDPLNLLAVDGPTNSSKGSSNAASWLPPNKAFRCDYVARQISVKAAYGLWVVPPEKEAMQRVLSACPDQPAYASGYDAAPNVEPRAEPEPPVEEPAPAPAPAPQEEQPPPAPEHVHFENCTAARDAGAAPRASRRSGIRAPSRPRRGRRRLRVELGGSPPRGPRRLAHRRRISNVI</sequence>
<feature type="compositionally biased region" description="Pro residues" evidence="1">
    <location>
        <begin position="341"/>
        <end position="360"/>
    </location>
</feature>
<name>A0A916Y718_9MICO</name>
<feature type="compositionally biased region" description="Basic residues" evidence="1">
    <location>
        <begin position="380"/>
        <end position="399"/>
    </location>
</feature>
<dbReference type="AlphaFoldDB" id="A0A916Y718"/>
<feature type="compositionally biased region" description="Low complexity" evidence="1">
    <location>
        <begin position="69"/>
        <end position="89"/>
    </location>
</feature>
<dbReference type="PANTHER" id="PTHR24094">
    <property type="entry name" value="SECRETED PROTEIN"/>
    <property type="match status" value="1"/>
</dbReference>
<evidence type="ECO:0000259" key="3">
    <source>
        <dbReference type="Pfam" id="PF07510"/>
    </source>
</evidence>
<evidence type="ECO:0000313" key="5">
    <source>
        <dbReference type="Proteomes" id="UP000633205"/>
    </source>
</evidence>
<evidence type="ECO:0000313" key="4">
    <source>
        <dbReference type="EMBL" id="GGD32628.1"/>
    </source>
</evidence>
<protein>
    <recommendedName>
        <fullName evidence="3">GmrSD restriction endonucleases C-terminal domain-containing protein</fullName>
    </recommendedName>
</protein>
<gene>
    <name evidence="4" type="ORF">GCM10010915_11260</name>
</gene>
<keyword evidence="5" id="KW-1185">Reference proteome</keyword>
<keyword evidence="2" id="KW-0812">Transmembrane</keyword>
<dbReference type="PANTHER" id="PTHR24094:SF15">
    <property type="entry name" value="AMP-DEPENDENT SYNTHETASE_LIGASE DOMAIN-CONTAINING PROTEIN-RELATED"/>
    <property type="match status" value="1"/>
</dbReference>
<dbReference type="Pfam" id="PF07510">
    <property type="entry name" value="GmrSD_C"/>
    <property type="match status" value="1"/>
</dbReference>
<feature type="compositionally biased region" description="Low complexity" evidence="1">
    <location>
        <begin position="370"/>
        <end position="379"/>
    </location>
</feature>
<reference evidence="4" key="2">
    <citation type="submission" date="2020-09" db="EMBL/GenBank/DDBJ databases">
        <authorList>
            <person name="Sun Q."/>
            <person name="Zhou Y."/>
        </authorList>
    </citation>
    <scope>NUCLEOTIDE SEQUENCE</scope>
    <source>
        <strain evidence="4">CGMCC 1.15152</strain>
    </source>
</reference>
<feature type="transmembrane region" description="Helical" evidence="2">
    <location>
        <begin position="6"/>
        <end position="35"/>
    </location>
</feature>
<keyword evidence="2" id="KW-0472">Membrane</keyword>
<organism evidence="4 5">
    <name type="scientific">Microbacterium faecale</name>
    <dbReference type="NCBI Taxonomy" id="1804630"/>
    <lineage>
        <taxon>Bacteria</taxon>
        <taxon>Bacillati</taxon>
        <taxon>Actinomycetota</taxon>
        <taxon>Actinomycetes</taxon>
        <taxon>Micrococcales</taxon>
        <taxon>Microbacteriaceae</taxon>
        <taxon>Microbacterium</taxon>
    </lineage>
</organism>
<proteinExistence type="predicted"/>
<feature type="domain" description="GmrSD restriction endonucleases C-terminal" evidence="3">
    <location>
        <begin position="212"/>
        <end position="309"/>
    </location>
</feature>
<dbReference type="Proteomes" id="UP000633205">
    <property type="component" value="Unassembled WGS sequence"/>
</dbReference>
<feature type="compositionally biased region" description="Basic residues" evidence="1">
    <location>
        <begin position="410"/>
        <end position="424"/>
    </location>
</feature>